<dbReference type="OMA" id="KWIMLNF"/>
<dbReference type="PaxDb" id="6239-C54F6.1"/>
<dbReference type="AlphaFoldDB" id="O16451"/>
<sequence length="334" mass="37783">MHLEHPDTLITILHLITLLAIPIHVFGTYCILFKTPKSMESVKLIMLNFHVWCMVLDYGITVLTVPYLLFPVLGGFPLGILKDIGVPIEVQSYGILTLVAVVSAAAIDIIENRYYIVFAQNTKWRRYRIILTIFNYSCSLAWTLPAFILLPDQNTAAPGALRILEKFGTVPEYIRKAPIFVISFDLRTITLPCMIIAGFFVVEVVVFVVVMTRGMSKLKQTARFSKSTLKMQRNFLNAIYIQVSVYITSIQLPIFWFIVSILADVHFQAINNLGFVMFSFNGVVSTVIMIWIHRPYRDFCLKIVKLNKLSNNAVHVDSGGTIHSVAPRVTSNAY</sequence>
<keyword evidence="1" id="KW-0472">Membrane</keyword>
<dbReference type="WormBase" id="C54F6.1">
    <property type="protein sequence ID" value="CE08974"/>
    <property type="gene ID" value="WBGene00005474"/>
    <property type="gene designation" value="srh-268"/>
</dbReference>
<dbReference type="AGR" id="WB:WBGene00005474"/>
<dbReference type="HOGENOM" id="CLU_042960_1_1_1"/>
<dbReference type="InParanoid" id="O16451"/>
<dbReference type="InterPro" id="IPR019422">
    <property type="entry name" value="7TM_GPCR_serpentine_rcpt_Srh"/>
</dbReference>
<evidence type="ECO:0000313" key="4">
    <source>
        <dbReference type="WormBase" id="C54F6.1"/>
    </source>
</evidence>
<dbReference type="PANTHER" id="PTHR22941">
    <property type="entry name" value="SERPENTINE RECEPTOR"/>
    <property type="match status" value="1"/>
</dbReference>
<dbReference type="CTD" id="191896"/>
<dbReference type="OrthoDB" id="5850454at2759"/>
<protein>
    <submittedName>
        <fullName evidence="2">Serpentine Receptor, class H</fullName>
    </submittedName>
</protein>
<evidence type="ECO:0000313" key="2">
    <source>
        <dbReference type="EMBL" id="CCD62984.1"/>
    </source>
</evidence>
<name>O16451_CAEEL</name>
<dbReference type="UCSC" id="C54F6.1">
    <property type="organism name" value="c. elegans"/>
</dbReference>
<dbReference type="GeneID" id="191896"/>
<dbReference type="InterPro" id="IPR053220">
    <property type="entry name" value="Nematode_rcpt-like_serp_H"/>
</dbReference>
<keyword evidence="1" id="KW-0812">Transmembrane</keyword>
<evidence type="ECO:0000313" key="3">
    <source>
        <dbReference type="Proteomes" id="UP000001940"/>
    </source>
</evidence>
<keyword evidence="1" id="KW-1133">Transmembrane helix</keyword>
<reference evidence="2 3" key="1">
    <citation type="journal article" date="1998" name="Science">
        <title>Genome sequence of the nematode C. elegans: a platform for investigating biology.</title>
        <authorList>
            <consortium name="The C. elegans sequencing consortium"/>
            <person name="Sulson J.E."/>
            <person name="Waterston R."/>
        </authorList>
    </citation>
    <scope>NUCLEOTIDE SEQUENCE [LARGE SCALE GENOMIC DNA]</scope>
    <source>
        <strain evidence="2 3">Bristol N2</strain>
    </source>
</reference>
<feature type="transmembrane region" description="Helical" evidence="1">
    <location>
        <begin position="130"/>
        <end position="150"/>
    </location>
</feature>
<dbReference type="PhylomeDB" id="O16451"/>
<dbReference type="Proteomes" id="UP000001940">
    <property type="component" value="Chromosome V"/>
</dbReference>
<dbReference type="eggNOG" id="ENOG502SY7B">
    <property type="taxonomic scope" value="Eukaryota"/>
</dbReference>
<dbReference type="PIR" id="T31868">
    <property type="entry name" value="T31868"/>
</dbReference>
<feature type="transmembrane region" description="Helical" evidence="1">
    <location>
        <begin position="12"/>
        <end position="32"/>
    </location>
</feature>
<dbReference type="Pfam" id="PF10318">
    <property type="entry name" value="7TM_GPCR_Srh"/>
    <property type="match status" value="1"/>
</dbReference>
<feature type="transmembrane region" description="Helical" evidence="1">
    <location>
        <begin position="269"/>
        <end position="292"/>
    </location>
</feature>
<keyword evidence="3" id="KW-1185">Reference proteome</keyword>
<feature type="transmembrane region" description="Helical" evidence="1">
    <location>
        <begin position="189"/>
        <end position="214"/>
    </location>
</feature>
<gene>
    <name evidence="2 4" type="primary">srh-268</name>
    <name evidence="4" type="ORF">C54F6.1</name>
    <name evidence="2" type="ORF">CELE_C54F6.1</name>
</gene>
<feature type="transmembrane region" description="Helical" evidence="1">
    <location>
        <begin position="235"/>
        <end position="263"/>
    </location>
</feature>
<dbReference type="PANTHER" id="PTHR22941:SF136">
    <property type="entry name" value="SERPENTINE RECEPTOR, CLASS H"/>
    <property type="match status" value="1"/>
</dbReference>
<feature type="transmembrane region" description="Helical" evidence="1">
    <location>
        <begin position="44"/>
        <end position="70"/>
    </location>
</feature>
<evidence type="ECO:0000256" key="1">
    <source>
        <dbReference type="SAM" id="Phobius"/>
    </source>
</evidence>
<dbReference type="KEGG" id="cel:CELE_C54F6.1"/>
<accession>O16451</accession>
<keyword evidence="2" id="KW-0675">Receptor</keyword>
<proteinExistence type="predicted"/>
<dbReference type="EMBL" id="BX284605">
    <property type="protein sequence ID" value="CCD62984.1"/>
    <property type="molecule type" value="Genomic_DNA"/>
</dbReference>
<organism evidence="2 3">
    <name type="scientific">Caenorhabditis elegans</name>
    <dbReference type="NCBI Taxonomy" id="6239"/>
    <lineage>
        <taxon>Eukaryota</taxon>
        <taxon>Metazoa</taxon>
        <taxon>Ecdysozoa</taxon>
        <taxon>Nematoda</taxon>
        <taxon>Chromadorea</taxon>
        <taxon>Rhabditida</taxon>
        <taxon>Rhabditina</taxon>
        <taxon>Rhabditomorpha</taxon>
        <taxon>Rhabditoidea</taxon>
        <taxon>Rhabditidae</taxon>
        <taxon>Peloderinae</taxon>
        <taxon>Caenorhabditis</taxon>
    </lineage>
</organism>
<feature type="transmembrane region" description="Helical" evidence="1">
    <location>
        <begin position="90"/>
        <end position="110"/>
    </location>
</feature>
<dbReference type="FunCoup" id="O16451">
    <property type="interactions" value="2"/>
</dbReference>
<dbReference type="RefSeq" id="NP_504942.1">
    <property type="nucleotide sequence ID" value="NM_072541.3"/>
</dbReference>